<evidence type="ECO:0008006" key="4">
    <source>
        <dbReference type="Google" id="ProtNLM"/>
    </source>
</evidence>
<dbReference type="AlphaFoldDB" id="A0AAV4JPS1"/>
<sequence>MQLLLVMMMSMCWGNAAGVPPAVLLPPSAAVTATAVAAAASAVLEAGARGRRVSRENTLMRAVVVMGSPRGQGREFPWGAQLRGQRGVSVAIVTCLLAGVHHGTSPAADAGVVLLVEPAIDVQSSGGVRARIAVVRLHVTG</sequence>
<accession>A0AAV4JPS1</accession>
<name>A0AAV4JPS1_9GAST</name>
<organism evidence="2 3">
    <name type="scientific">Elysia marginata</name>
    <dbReference type="NCBI Taxonomy" id="1093978"/>
    <lineage>
        <taxon>Eukaryota</taxon>
        <taxon>Metazoa</taxon>
        <taxon>Spiralia</taxon>
        <taxon>Lophotrochozoa</taxon>
        <taxon>Mollusca</taxon>
        <taxon>Gastropoda</taxon>
        <taxon>Heterobranchia</taxon>
        <taxon>Euthyneura</taxon>
        <taxon>Panpulmonata</taxon>
        <taxon>Sacoglossa</taxon>
        <taxon>Placobranchoidea</taxon>
        <taxon>Plakobranchidae</taxon>
        <taxon>Elysia</taxon>
    </lineage>
</organism>
<reference evidence="2 3" key="1">
    <citation type="journal article" date="2021" name="Elife">
        <title>Chloroplast acquisition without the gene transfer in kleptoplastic sea slugs, Plakobranchus ocellatus.</title>
        <authorList>
            <person name="Maeda T."/>
            <person name="Takahashi S."/>
            <person name="Yoshida T."/>
            <person name="Shimamura S."/>
            <person name="Takaki Y."/>
            <person name="Nagai Y."/>
            <person name="Toyoda A."/>
            <person name="Suzuki Y."/>
            <person name="Arimoto A."/>
            <person name="Ishii H."/>
            <person name="Satoh N."/>
            <person name="Nishiyama T."/>
            <person name="Hasebe M."/>
            <person name="Maruyama T."/>
            <person name="Minagawa J."/>
            <person name="Obokata J."/>
            <person name="Shigenobu S."/>
        </authorList>
    </citation>
    <scope>NUCLEOTIDE SEQUENCE [LARGE SCALE GENOMIC DNA]</scope>
</reference>
<proteinExistence type="predicted"/>
<dbReference type="Proteomes" id="UP000762676">
    <property type="component" value="Unassembled WGS sequence"/>
</dbReference>
<dbReference type="EMBL" id="BMAT01013984">
    <property type="protein sequence ID" value="GFS24295.1"/>
    <property type="molecule type" value="Genomic_DNA"/>
</dbReference>
<keyword evidence="1" id="KW-0732">Signal</keyword>
<gene>
    <name evidence="2" type="ORF">ElyMa_006999700</name>
</gene>
<protein>
    <recommendedName>
        <fullName evidence="4">Secreted protein</fullName>
    </recommendedName>
</protein>
<feature type="chain" id="PRO_5043427824" description="Secreted protein" evidence="1">
    <location>
        <begin position="19"/>
        <end position="141"/>
    </location>
</feature>
<evidence type="ECO:0000256" key="1">
    <source>
        <dbReference type="SAM" id="SignalP"/>
    </source>
</evidence>
<comment type="caution">
    <text evidence="2">The sequence shown here is derived from an EMBL/GenBank/DDBJ whole genome shotgun (WGS) entry which is preliminary data.</text>
</comment>
<evidence type="ECO:0000313" key="3">
    <source>
        <dbReference type="Proteomes" id="UP000762676"/>
    </source>
</evidence>
<feature type="signal peptide" evidence="1">
    <location>
        <begin position="1"/>
        <end position="18"/>
    </location>
</feature>
<evidence type="ECO:0000313" key="2">
    <source>
        <dbReference type="EMBL" id="GFS24295.1"/>
    </source>
</evidence>
<keyword evidence="3" id="KW-1185">Reference proteome</keyword>